<evidence type="ECO:0000256" key="12">
    <source>
        <dbReference type="ARBA" id="ARBA00023125"/>
    </source>
</evidence>
<proteinExistence type="inferred from homology"/>
<gene>
    <name evidence="15" type="primary">dinB</name>
    <name evidence="17" type="ORF">AZF00_06265</name>
</gene>
<evidence type="ECO:0000256" key="3">
    <source>
        <dbReference type="ARBA" id="ARBA00022457"/>
    </source>
</evidence>
<name>A0A127MAL7_9GAMM</name>
<keyword evidence="6 15" id="KW-0548">Nucleotidyltransferase</keyword>
<keyword evidence="10 15" id="KW-0460">Magnesium</keyword>
<accession>A0A127MAL7</accession>
<keyword evidence="4 15" id="KW-0963">Cytoplasm</keyword>
<evidence type="ECO:0000256" key="4">
    <source>
        <dbReference type="ARBA" id="ARBA00022490"/>
    </source>
</evidence>
<evidence type="ECO:0000313" key="17">
    <source>
        <dbReference type="EMBL" id="AMO70292.1"/>
    </source>
</evidence>
<evidence type="ECO:0000256" key="2">
    <source>
        <dbReference type="ARBA" id="ARBA00010945"/>
    </source>
</evidence>
<dbReference type="Pfam" id="PF11799">
    <property type="entry name" value="IMS_C"/>
    <property type="match status" value="1"/>
</dbReference>
<keyword evidence="7 15" id="KW-0235">DNA replication</keyword>
<dbReference type="InterPro" id="IPR036775">
    <property type="entry name" value="DNA_pol_Y-fam_lit_finger_sf"/>
</dbReference>
<evidence type="ECO:0000256" key="13">
    <source>
        <dbReference type="ARBA" id="ARBA00023204"/>
    </source>
</evidence>
<feature type="domain" description="UmuC" evidence="16">
    <location>
        <begin position="4"/>
        <end position="185"/>
    </location>
</feature>
<evidence type="ECO:0000256" key="10">
    <source>
        <dbReference type="ARBA" id="ARBA00022842"/>
    </source>
</evidence>
<dbReference type="KEGG" id="zal:AZF00_06265"/>
<evidence type="ECO:0000313" key="18">
    <source>
        <dbReference type="Proteomes" id="UP000074119"/>
    </source>
</evidence>
<comment type="subcellular location">
    <subcellularLocation>
        <location evidence="1 15">Cytoplasm</location>
    </subcellularLocation>
</comment>
<keyword evidence="5 15" id="KW-0808">Transferase</keyword>
<dbReference type="AlphaFoldDB" id="A0A127MAL7"/>
<evidence type="ECO:0000256" key="1">
    <source>
        <dbReference type="ARBA" id="ARBA00004496"/>
    </source>
</evidence>
<dbReference type="GO" id="GO:0003684">
    <property type="term" value="F:damaged DNA binding"/>
    <property type="evidence" value="ECO:0007669"/>
    <property type="project" value="InterPro"/>
</dbReference>
<comment type="similarity">
    <text evidence="2 15">Belongs to the DNA polymerase type-Y family.</text>
</comment>
<dbReference type="PANTHER" id="PTHR11076:SF33">
    <property type="entry name" value="DNA POLYMERASE KAPPA"/>
    <property type="match status" value="1"/>
</dbReference>
<dbReference type="NCBIfam" id="NF002677">
    <property type="entry name" value="PRK02406.1"/>
    <property type="match status" value="1"/>
</dbReference>
<evidence type="ECO:0000256" key="8">
    <source>
        <dbReference type="ARBA" id="ARBA00022723"/>
    </source>
</evidence>
<feature type="site" description="Substrate discrimination" evidence="15">
    <location>
        <position position="13"/>
    </location>
</feature>
<reference evidence="17 18" key="1">
    <citation type="submission" date="2015-12" db="EMBL/GenBank/DDBJ databases">
        <authorList>
            <person name="Shamseldin A."/>
            <person name="Moawad H."/>
            <person name="Abd El-Rahim W.M."/>
            <person name="Sadowsky M.J."/>
        </authorList>
    </citation>
    <scope>NUCLEOTIDE SEQUENCE [LARGE SCALE GENOMIC DNA]</scope>
    <source>
        <strain evidence="17 18">SM2</strain>
    </source>
</reference>
<protein>
    <recommendedName>
        <fullName evidence="15">DNA polymerase IV</fullName>
        <shortName evidence="15">Pol IV</shortName>
        <ecNumber evidence="15">2.7.7.7</ecNumber>
    </recommendedName>
</protein>
<dbReference type="Gene3D" id="3.30.1490.100">
    <property type="entry name" value="DNA polymerase, Y-family, little finger domain"/>
    <property type="match status" value="1"/>
</dbReference>
<dbReference type="Gene3D" id="3.40.1170.60">
    <property type="match status" value="1"/>
</dbReference>
<feature type="binding site" evidence="15">
    <location>
        <position position="8"/>
    </location>
    <ligand>
        <name>Mg(2+)</name>
        <dbReference type="ChEBI" id="CHEBI:18420"/>
    </ligand>
</feature>
<dbReference type="STRING" id="1470434.AZF00_06265"/>
<comment type="catalytic activity">
    <reaction evidence="14 15">
        <text>DNA(n) + a 2'-deoxyribonucleoside 5'-triphosphate = DNA(n+1) + diphosphate</text>
        <dbReference type="Rhea" id="RHEA:22508"/>
        <dbReference type="Rhea" id="RHEA-COMP:17339"/>
        <dbReference type="Rhea" id="RHEA-COMP:17340"/>
        <dbReference type="ChEBI" id="CHEBI:33019"/>
        <dbReference type="ChEBI" id="CHEBI:61560"/>
        <dbReference type="ChEBI" id="CHEBI:173112"/>
        <dbReference type="EC" id="2.7.7.7"/>
    </reaction>
</comment>
<dbReference type="GO" id="GO:0003887">
    <property type="term" value="F:DNA-directed DNA polymerase activity"/>
    <property type="evidence" value="ECO:0007669"/>
    <property type="project" value="UniProtKB-UniRule"/>
</dbReference>
<dbReference type="GO" id="GO:0009432">
    <property type="term" value="P:SOS response"/>
    <property type="evidence" value="ECO:0007669"/>
    <property type="project" value="UniProtKB-ARBA"/>
</dbReference>
<dbReference type="InterPro" id="IPR022880">
    <property type="entry name" value="DNApol_IV"/>
</dbReference>
<keyword evidence="8 15" id="KW-0479">Metal-binding</keyword>
<keyword evidence="12 15" id="KW-0238">DNA-binding</keyword>
<keyword evidence="11 15" id="KW-0239">DNA-directed DNA polymerase</keyword>
<dbReference type="FunFam" id="1.10.150.20:FF:000019">
    <property type="entry name" value="DNA polymerase IV"/>
    <property type="match status" value="1"/>
</dbReference>
<keyword evidence="3 15" id="KW-0515">Mutator protein</keyword>
<dbReference type="GO" id="GO:0042276">
    <property type="term" value="P:error-prone translesion synthesis"/>
    <property type="evidence" value="ECO:0007669"/>
    <property type="project" value="TreeGrafter"/>
</dbReference>
<dbReference type="GO" id="GO:0006261">
    <property type="term" value="P:DNA-templated DNA replication"/>
    <property type="evidence" value="ECO:0007669"/>
    <property type="project" value="UniProtKB-UniRule"/>
</dbReference>
<dbReference type="FunFam" id="3.40.1170.60:FF:000001">
    <property type="entry name" value="DNA polymerase IV"/>
    <property type="match status" value="1"/>
</dbReference>
<dbReference type="GO" id="GO:0006281">
    <property type="term" value="P:DNA repair"/>
    <property type="evidence" value="ECO:0007669"/>
    <property type="project" value="UniProtKB-UniRule"/>
</dbReference>
<dbReference type="Gene3D" id="1.10.150.20">
    <property type="entry name" value="5' to 3' exonuclease, C-terminal subdomain"/>
    <property type="match status" value="1"/>
</dbReference>
<evidence type="ECO:0000256" key="6">
    <source>
        <dbReference type="ARBA" id="ARBA00022695"/>
    </source>
</evidence>
<evidence type="ECO:0000256" key="14">
    <source>
        <dbReference type="ARBA" id="ARBA00049244"/>
    </source>
</evidence>
<dbReference type="Pfam" id="PF00817">
    <property type="entry name" value="IMS"/>
    <property type="match status" value="1"/>
</dbReference>
<dbReference type="CDD" id="cd03586">
    <property type="entry name" value="PolY_Pol_IV_kappa"/>
    <property type="match status" value="1"/>
</dbReference>
<keyword evidence="9 15" id="KW-0227">DNA damage</keyword>
<dbReference type="SUPFAM" id="SSF100879">
    <property type="entry name" value="Lesion bypass DNA polymerase (Y-family), little finger domain"/>
    <property type="match status" value="1"/>
</dbReference>
<dbReference type="Proteomes" id="UP000074119">
    <property type="component" value="Chromosome"/>
</dbReference>
<dbReference type="InterPro" id="IPR017961">
    <property type="entry name" value="DNA_pol_Y-fam_little_finger"/>
</dbReference>
<dbReference type="PROSITE" id="PS50173">
    <property type="entry name" value="UMUC"/>
    <property type="match status" value="1"/>
</dbReference>
<dbReference type="EMBL" id="CP014544">
    <property type="protein sequence ID" value="AMO70292.1"/>
    <property type="molecule type" value="Genomic_DNA"/>
</dbReference>
<organism evidence="17 18">
    <name type="scientific">Zhongshania aliphaticivorans</name>
    <dbReference type="NCBI Taxonomy" id="1470434"/>
    <lineage>
        <taxon>Bacteria</taxon>
        <taxon>Pseudomonadati</taxon>
        <taxon>Pseudomonadota</taxon>
        <taxon>Gammaproteobacteria</taxon>
        <taxon>Cellvibrionales</taxon>
        <taxon>Spongiibacteraceae</taxon>
        <taxon>Zhongshania</taxon>
    </lineage>
</organism>
<sequence>MRKIIHCDCDCFYASVETRDNPALRGRPLAVGGDAARRGVIATCNYEARAFGVHSAMATATALRRCPDLVIVAPNMDKYREVALQIRSIFAQFSEIIEPLSLDEAYLDVSGSTAFQGSATRIAQAIRQQVSSELGITISAGVAPNKFLAKVASDWNKPDGLTVITPAQVDDFVLSLPVSKIHGVGKVMAARMAALDIYTCADLRQRSMDELQRHFGKFGQQLYDYARGIDQRDVKTHRQRKSLSVENTYAEDIEGVELALAALPALLDELKRRLNKHNGETFTGVFVKLKASDFRQTTIERRCDGFLELDLFETLLKEAWLRMESSLRLVGVGVRFGNKQSGAVAERRAEYQLDLFDPGI</sequence>
<dbReference type="InterPro" id="IPR043128">
    <property type="entry name" value="Rev_trsase/Diguanyl_cyclase"/>
</dbReference>
<evidence type="ECO:0000256" key="5">
    <source>
        <dbReference type="ARBA" id="ARBA00022679"/>
    </source>
</evidence>
<evidence type="ECO:0000256" key="9">
    <source>
        <dbReference type="ARBA" id="ARBA00022763"/>
    </source>
</evidence>
<evidence type="ECO:0000256" key="15">
    <source>
        <dbReference type="HAMAP-Rule" id="MF_01113"/>
    </source>
</evidence>
<dbReference type="SUPFAM" id="SSF56672">
    <property type="entry name" value="DNA/RNA polymerases"/>
    <property type="match status" value="1"/>
</dbReference>
<dbReference type="EC" id="2.7.7.7" evidence="15"/>
<dbReference type="InterPro" id="IPR001126">
    <property type="entry name" value="UmuC"/>
</dbReference>
<evidence type="ECO:0000256" key="7">
    <source>
        <dbReference type="ARBA" id="ARBA00022705"/>
    </source>
</evidence>
<feature type="active site" evidence="15">
    <location>
        <position position="104"/>
    </location>
</feature>
<evidence type="ECO:0000259" key="16">
    <source>
        <dbReference type="PROSITE" id="PS50173"/>
    </source>
</evidence>
<dbReference type="GO" id="GO:0000287">
    <property type="term" value="F:magnesium ion binding"/>
    <property type="evidence" value="ECO:0007669"/>
    <property type="project" value="UniProtKB-UniRule"/>
</dbReference>
<dbReference type="PANTHER" id="PTHR11076">
    <property type="entry name" value="DNA REPAIR POLYMERASE UMUC / TRANSFERASE FAMILY MEMBER"/>
    <property type="match status" value="1"/>
</dbReference>
<evidence type="ECO:0000256" key="11">
    <source>
        <dbReference type="ARBA" id="ARBA00022932"/>
    </source>
</evidence>
<feature type="binding site" evidence="15">
    <location>
        <position position="103"/>
    </location>
    <ligand>
        <name>Mg(2+)</name>
        <dbReference type="ChEBI" id="CHEBI:18420"/>
    </ligand>
</feature>
<dbReference type="GO" id="GO:0005829">
    <property type="term" value="C:cytosol"/>
    <property type="evidence" value="ECO:0007669"/>
    <property type="project" value="TreeGrafter"/>
</dbReference>
<dbReference type="InterPro" id="IPR050116">
    <property type="entry name" value="DNA_polymerase-Y"/>
</dbReference>
<dbReference type="HAMAP" id="MF_01113">
    <property type="entry name" value="DNApol_IV"/>
    <property type="match status" value="1"/>
</dbReference>
<dbReference type="InterPro" id="IPR053848">
    <property type="entry name" value="IMS_HHH_1"/>
</dbReference>
<comment type="subunit">
    <text evidence="15">Monomer.</text>
</comment>
<comment type="cofactor">
    <cofactor evidence="15">
        <name>Mg(2+)</name>
        <dbReference type="ChEBI" id="CHEBI:18420"/>
    </cofactor>
    <text evidence="15">Binds 2 magnesium ions per subunit.</text>
</comment>
<keyword evidence="13 15" id="KW-0234">DNA repair</keyword>
<comment type="function">
    <text evidence="15">Poorly processive, error-prone DNA polymerase involved in untargeted mutagenesis. Copies undamaged DNA at stalled replication forks, which arise in vivo from mismatched or misaligned primer ends. These misaligned primers can be extended by PolIV. Exhibits no 3'-5' exonuclease (proofreading) activity. May be involved in translesional synthesis, in conjunction with the beta clamp from PolIII.</text>
</comment>
<dbReference type="Gene3D" id="3.30.70.270">
    <property type="match status" value="1"/>
</dbReference>
<dbReference type="Pfam" id="PF21999">
    <property type="entry name" value="IMS_HHH_1"/>
    <property type="match status" value="1"/>
</dbReference>
<dbReference type="InterPro" id="IPR043502">
    <property type="entry name" value="DNA/RNA_pol_sf"/>
</dbReference>